<dbReference type="NCBIfam" id="TIGR01467">
    <property type="entry name" value="cobI_cbiL"/>
    <property type="match status" value="1"/>
</dbReference>
<name>A0A9D1GKF6_9FIRM</name>
<dbReference type="InterPro" id="IPR012382">
    <property type="entry name" value="CobI/CbiL"/>
</dbReference>
<evidence type="ECO:0000313" key="9">
    <source>
        <dbReference type="EMBL" id="HIT42391.1"/>
    </source>
</evidence>
<feature type="domain" description="Tetrapyrrole methylase" evidence="8">
    <location>
        <begin position="10"/>
        <end position="213"/>
    </location>
</feature>
<dbReference type="PANTHER" id="PTHR43467:SF2">
    <property type="entry name" value="COBALT-PRECORRIN-2 C(20)-METHYLTRANSFERASE"/>
    <property type="match status" value="1"/>
</dbReference>
<dbReference type="SUPFAM" id="SSF53790">
    <property type="entry name" value="Tetrapyrrole methylase"/>
    <property type="match status" value="1"/>
</dbReference>
<dbReference type="Gene3D" id="3.40.1010.10">
    <property type="entry name" value="Cobalt-precorrin-4 Transmethylase, Domain 1"/>
    <property type="match status" value="1"/>
</dbReference>
<dbReference type="Proteomes" id="UP000886860">
    <property type="component" value="Unassembled WGS sequence"/>
</dbReference>
<dbReference type="Gene3D" id="3.30.950.10">
    <property type="entry name" value="Methyltransferase, Cobalt-precorrin-4 Transmethylase, Domain 2"/>
    <property type="match status" value="1"/>
</dbReference>
<comment type="caution">
    <text evidence="9">The sequence shown here is derived from an EMBL/GenBank/DDBJ whole genome shotgun (WGS) entry which is preliminary data.</text>
</comment>
<dbReference type="EMBL" id="DVKS01000170">
    <property type="protein sequence ID" value="HIT42391.1"/>
    <property type="molecule type" value="Genomic_DNA"/>
</dbReference>
<keyword evidence="5 9" id="KW-0808">Transferase</keyword>
<evidence type="ECO:0000256" key="7">
    <source>
        <dbReference type="PIRNR" id="PIRNR036427"/>
    </source>
</evidence>
<dbReference type="InterPro" id="IPR035996">
    <property type="entry name" value="4pyrrol_Methylase_sf"/>
</dbReference>
<dbReference type="GO" id="GO:0009236">
    <property type="term" value="P:cobalamin biosynthetic process"/>
    <property type="evidence" value="ECO:0007669"/>
    <property type="project" value="UniProtKB-UniRule"/>
</dbReference>
<protein>
    <submittedName>
        <fullName evidence="9">Precorrin-2 C(20)-methyltransferase</fullName>
        <ecNumber evidence="9">2.1.1.130</ecNumber>
    </submittedName>
</protein>
<evidence type="ECO:0000259" key="8">
    <source>
        <dbReference type="Pfam" id="PF00590"/>
    </source>
</evidence>
<evidence type="ECO:0000256" key="4">
    <source>
        <dbReference type="ARBA" id="ARBA00022603"/>
    </source>
</evidence>
<evidence type="ECO:0000313" key="10">
    <source>
        <dbReference type="Proteomes" id="UP000886860"/>
    </source>
</evidence>
<evidence type="ECO:0000256" key="3">
    <source>
        <dbReference type="ARBA" id="ARBA00022573"/>
    </source>
</evidence>
<dbReference type="InterPro" id="IPR014777">
    <property type="entry name" value="4pyrrole_Mease_sub1"/>
</dbReference>
<dbReference type="GO" id="GO:0032259">
    <property type="term" value="P:methylation"/>
    <property type="evidence" value="ECO:0007669"/>
    <property type="project" value="UniProtKB-KW"/>
</dbReference>
<dbReference type="InterPro" id="IPR014776">
    <property type="entry name" value="4pyrrole_Mease_sub2"/>
</dbReference>
<keyword evidence="4 9" id="KW-0489">Methyltransferase</keyword>
<dbReference type="AlphaFoldDB" id="A0A9D1GKF6"/>
<dbReference type="Pfam" id="PF00590">
    <property type="entry name" value="TP_methylase"/>
    <property type="match status" value="1"/>
</dbReference>
<comment type="similarity">
    <text evidence="2 7">Belongs to the precorrin methyltransferase family.</text>
</comment>
<keyword evidence="6" id="KW-0949">S-adenosyl-L-methionine</keyword>
<proteinExistence type="inferred from homology"/>
<accession>A0A9D1GKF6</accession>
<dbReference type="InterPro" id="IPR000878">
    <property type="entry name" value="4pyrrol_Mease"/>
</dbReference>
<evidence type="ECO:0000256" key="1">
    <source>
        <dbReference type="ARBA" id="ARBA00004953"/>
    </source>
</evidence>
<dbReference type="GO" id="GO:0030788">
    <property type="term" value="F:precorrin-2 C20-methyltransferase activity"/>
    <property type="evidence" value="ECO:0007669"/>
    <property type="project" value="UniProtKB-EC"/>
</dbReference>
<evidence type="ECO:0000256" key="2">
    <source>
        <dbReference type="ARBA" id="ARBA00005879"/>
    </source>
</evidence>
<sequence>MEEKREQGILYGVSVGPGDPELMTIKAARIIRQAQVLALPHEKKEACVAYQIARQAVPEAEEKEILLIPMPMTKDRNILEKSHQEGAQRIFQEMEKGKTVALLTLGDVAVYSTCWYLYRRVKEMGGQGRLISGVPSFCAAAARLDVSLVSGSQELHILPASYQIEEGLKLPGVKVLMKTGSRIGAVKALLEEEKCSVQGVKRCGMEGEEIYRSAGEISQDAGYYSLFIVRDEKEEKEGR</sequence>
<comment type="pathway">
    <text evidence="1">Cofactor biosynthesis; adenosylcobalamin biosynthesis.</text>
</comment>
<dbReference type="CDD" id="cd11645">
    <property type="entry name" value="Precorrin_2_C20_MT"/>
    <property type="match status" value="1"/>
</dbReference>
<dbReference type="EC" id="2.1.1.130" evidence="9"/>
<reference evidence="9" key="1">
    <citation type="submission" date="2020-10" db="EMBL/GenBank/DDBJ databases">
        <authorList>
            <person name="Gilroy R."/>
        </authorList>
    </citation>
    <scope>NUCLEOTIDE SEQUENCE</scope>
    <source>
        <strain evidence="9">CHK123-3438</strain>
    </source>
</reference>
<dbReference type="PANTHER" id="PTHR43467">
    <property type="entry name" value="COBALT-PRECORRIN-2 C(20)-METHYLTRANSFERASE"/>
    <property type="match status" value="1"/>
</dbReference>
<keyword evidence="3" id="KW-0169">Cobalamin biosynthesis</keyword>
<evidence type="ECO:0000256" key="5">
    <source>
        <dbReference type="ARBA" id="ARBA00022679"/>
    </source>
</evidence>
<organism evidence="9 10">
    <name type="scientific">Candidatus Caccovicinus merdipullorum</name>
    <dbReference type="NCBI Taxonomy" id="2840724"/>
    <lineage>
        <taxon>Bacteria</taxon>
        <taxon>Bacillati</taxon>
        <taxon>Bacillota</taxon>
        <taxon>Clostridia</taxon>
        <taxon>Eubacteriales</taxon>
        <taxon>Candidatus Caccovicinus</taxon>
    </lineage>
</organism>
<dbReference type="PIRSF" id="PIRSF036427">
    <property type="entry name" value="Precrrn-2_mtase"/>
    <property type="match status" value="1"/>
</dbReference>
<dbReference type="InterPro" id="IPR006364">
    <property type="entry name" value="CobI/CbiL/CobIJ_dom"/>
</dbReference>
<gene>
    <name evidence="9" type="primary">cobI</name>
    <name evidence="9" type="ORF">IAB60_09940</name>
</gene>
<evidence type="ECO:0000256" key="6">
    <source>
        <dbReference type="ARBA" id="ARBA00022691"/>
    </source>
</evidence>
<reference evidence="9" key="2">
    <citation type="journal article" date="2021" name="PeerJ">
        <title>Extensive microbial diversity within the chicken gut microbiome revealed by metagenomics and culture.</title>
        <authorList>
            <person name="Gilroy R."/>
            <person name="Ravi A."/>
            <person name="Getino M."/>
            <person name="Pursley I."/>
            <person name="Horton D.L."/>
            <person name="Alikhan N.F."/>
            <person name="Baker D."/>
            <person name="Gharbi K."/>
            <person name="Hall N."/>
            <person name="Watson M."/>
            <person name="Adriaenssens E.M."/>
            <person name="Foster-Nyarko E."/>
            <person name="Jarju S."/>
            <person name="Secka A."/>
            <person name="Antonio M."/>
            <person name="Oren A."/>
            <person name="Chaudhuri R.R."/>
            <person name="La Ragione R."/>
            <person name="Hildebrand F."/>
            <person name="Pallen M.J."/>
        </authorList>
    </citation>
    <scope>NUCLEOTIDE SEQUENCE</scope>
    <source>
        <strain evidence="9">CHK123-3438</strain>
    </source>
</reference>